<comment type="caution">
    <text evidence="2">The sequence shown here is derived from an EMBL/GenBank/DDBJ whole genome shotgun (WGS) entry which is preliminary data.</text>
</comment>
<dbReference type="AlphaFoldDB" id="A0A839RRR0"/>
<accession>A0A839RRR0</accession>
<proteinExistence type="predicted"/>
<name>A0A839RRR0_9ACTN</name>
<organism evidence="2 3">
    <name type="scientific">Hoyosella altamirensis</name>
    <dbReference type="NCBI Taxonomy" id="616997"/>
    <lineage>
        <taxon>Bacteria</taxon>
        <taxon>Bacillati</taxon>
        <taxon>Actinomycetota</taxon>
        <taxon>Actinomycetes</taxon>
        <taxon>Mycobacteriales</taxon>
        <taxon>Hoyosellaceae</taxon>
        <taxon>Hoyosella</taxon>
    </lineage>
</organism>
<evidence type="ECO:0000313" key="3">
    <source>
        <dbReference type="Proteomes" id="UP000567922"/>
    </source>
</evidence>
<feature type="region of interest" description="Disordered" evidence="1">
    <location>
        <begin position="20"/>
        <end position="39"/>
    </location>
</feature>
<dbReference type="EMBL" id="JACHWS010000004">
    <property type="protein sequence ID" value="MBB3039535.1"/>
    <property type="molecule type" value="Genomic_DNA"/>
</dbReference>
<protein>
    <submittedName>
        <fullName evidence="2">Uncharacterized protein</fullName>
    </submittedName>
</protein>
<evidence type="ECO:0000256" key="1">
    <source>
        <dbReference type="SAM" id="MobiDB-lite"/>
    </source>
</evidence>
<reference evidence="2 3" key="1">
    <citation type="submission" date="2020-08" db="EMBL/GenBank/DDBJ databases">
        <title>Sequencing the genomes of 1000 actinobacteria strains.</title>
        <authorList>
            <person name="Klenk H.-P."/>
        </authorList>
    </citation>
    <scope>NUCLEOTIDE SEQUENCE [LARGE SCALE GENOMIC DNA]</scope>
    <source>
        <strain evidence="2 3">DSM 45258</strain>
    </source>
</reference>
<dbReference type="Proteomes" id="UP000567922">
    <property type="component" value="Unassembled WGS sequence"/>
</dbReference>
<evidence type="ECO:0000313" key="2">
    <source>
        <dbReference type="EMBL" id="MBB3039535.1"/>
    </source>
</evidence>
<sequence length="39" mass="4304">MTDVPTTPNARKVTMALSESTAGVVKDAGERRPRFRHGY</sequence>
<keyword evidence="3" id="KW-1185">Reference proteome</keyword>
<gene>
    <name evidence="2" type="ORF">FHU29_004023</name>
</gene>